<feature type="binding site" evidence="18">
    <location>
        <begin position="62"/>
        <end position="66"/>
    </location>
    <ligand>
        <name>(6S)-NADPHX</name>
        <dbReference type="ChEBI" id="CHEBI:64076"/>
    </ligand>
</feature>
<comment type="caution">
    <text evidence="22">The sequence shown here is derived from an EMBL/GenBank/DDBJ whole genome shotgun (WGS) entry which is preliminary data.</text>
</comment>
<dbReference type="PANTHER" id="PTHR12592">
    <property type="entry name" value="ATP-DEPENDENT (S)-NAD(P)H-HYDRATE DEHYDRATASE FAMILY MEMBER"/>
    <property type="match status" value="1"/>
</dbReference>
<comment type="catalytic activity">
    <reaction evidence="16 17 19">
        <text>(6S)-NADPHX + ADP = AMP + phosphate + NADPH + H(+)</text>
        <dbReference type="Rhea" id="RHEA:32235"/>
        <dbReference type="ChEBI" id="CHEBI:15378"/>
        <dbReference type="ChEBI" id="CHEBI:43474"/>
        <dbReference type="ChEBI" id="CHEBI:57783"/>
        <dbReference type="ChEBI" id="CHEBI:64076"/>
        <dbReference type="ChEBI" id="CHEBI:456215"/>
        <dbReference type="ChEBI" id="CHEBI:456216"/>
        <dbReference type="EC" id="4.2.1.136"/>
    </reaction>
</comment>
<dbReference type="CDD" id="cd01171">
    <property type="entry name" value="YXKO-related"/>
    <property type="match status" value="1"/>
</dbReference>
<reference evidence="22 23" key="1">
    <citation type="submission" date="2019-04" db="EMBL/GenBank/DDBJ databases">
        <authorList>
            <person name="Dong K."/>
        </authorList>
    </citation>
    <scope>NUCLEOTIDE SEQUENCE [LARGE SCALE GENOMIC DNA]</scope>
    <source>
        <strain evidence="23">dk3543</strain>
    </source>
</reference>
<feature type="domain" description="YjeF C-terminal" evidence="20">
    <location>
        <begin position="214"/>
        <end position="466"/>
    </location>
</feature>
<evidence type="ECO:0000256" key="11">
    <source>
        <dbReference type="ARBA" id="ARBA00023235"/>
    </source>
</evidence>
<dbReference type="GO" id="GO:0110051">
    <property type="term" value="P:metabolite repair"/>
    <property type="evidence" value="ECO:0007669"/>
    <property type="project" value="TreeGrafter"/>
</dbReference>
<comment type="subunit">
    <text evidence="17">Homotetramer.</text>
</comment>
<accession>A0A4U2YTB9</accession>
<dbReference type="GO" id="GO:0005524">
    <property type="term" value="F:ATP binding"/>
    <property type="evidence" value="ECO:0007669"/>
    <property type="project" value="UniProtKB-UniRule"/>
</dbReference>
<comment type="cofactor">
    <cofactor evidence="17">
        <name>Mg(2+)</name>
        <dbReference type="ChEBI" id="CHEBI:18420"/>
    </cofactor>
</comment>
<dbReference type="PANTHER" id="PTHR12592:SF0">
    <property type="entry name" value="ATP-DEPENDENT (S)-NAD(P)H-HYDRATE DEHYDRATASE"/>
    <property type="match status" value="1"/>
</dbReference>
<keyword evidence="13" id="KW-0511">Multifunctional enzyme</keyword>
<evidence type="ECO:0000256" key="12">
    <source>
        <dbReference type="ARBA" id="ARBA00023239"/>
    </source>
</evidence>
<feature type="binding site" evidence="18">
    <location>
        <position position="121"/>
    </location>
    <ligand>
        <name>K(+)</name>
        <dbReference type="ChEBI" id="CHEBI:29103"/>
    </ligand>
</feature>
<dbReference type="Gene3D" id="3.40.50.10260">
    <property type="entry name" value="YjeF N-terminal domain"/>
    <property type="match status" value="1"/>
</dbReference>
<comment type="function">
    <text evidence="17">Catalyzes the dehydration of the S-form of NAD(P)HX at the expense of ADP, which is converted to AMP. Together with NAD(P)HX epimerase, which catalyzes the epimerization of the S- and R-forms, the enzyme allows the repair of both epimers of NAD(P)HX, a damaged form of NAD(P)H that is a result of enzymatic or heat-dependent hydration.</text>
</comment>
<dbReference type="InterPro" id="IPR017953">
    <property type="entry name" value="Carbohydrate_kinase_pred_CS"/>
</dbReference>
<dbReference type="EMBL" id="SZPY01000001">
    <property type="protein sequence ID" value="TKI64738.1"/>
    <property type="molecule type" value="Genomic_DNA"/>
</dbReference>
<dbReference type="NCBIfam" id="TIGR00196">
    <property type="entry name" value="yjeF_cterm"/>
    <property type="match status" value="1"/>
</dbReference>
<evidence type="ECO:0000256" key="1">
    <source>
        <dbReference type="ARBA" id="ARBA00000013"/>
    </source>
</evidence>
<dbReference type="EC" id="4.2.1.136" evidence="19"/>
<protein>
    <recommendedName>
        <fullName evidence="19">Bifunctional NAD(P)H-hydrate repair enzyme</fullName>
    </recommendedName>
    <alternativeName>
        <fullName evidence="19">Nicotinamide nucleotide repair protein</fullName>
    </alternativeName>
    <domain>
        <recommendedName>
            <fullName evidence="19">ADP-dependent (S)-NAD(P)H-hydrate dehydratase</fullName>
            <ecNumber evidence="19">4.2.1.136</ecNumber>
        </recommendedName>
        <alternativeName>
            <fullName evidence="19">ADP-dependent NAD(P)HX dehydratase</fullName>
        </alternativeName>
    </domain>
    <domain>
        <recommendedName>
            <fullName evidence="19">NAD(P)H-hydrate epimerase</fullName>
            <ecNumber evidence="19">5.1.99.6</ecNumber>
        </recommendedName>
    </domain>
</protein>
<dbReference type="InterPro" id="IPR030677">
    <property type="entry name" value="Nnr"/>
</dbReference>
<evidence type="ECO:0000256" key="3">
    <source>
        <dbReference type="ARBA" id="ARBA00006001"/>
    </source>
</evidence>
<feature type="binding site" evidence="18">
    <location>
        <position position="155"/>
    </location>
    <ligand>
        <name>K(+)</name>
        <dbReference type="ChEBI" id="CHEBI:29103"/>
    </ligand>
</feature>
<comment type="similarity">
    <text evidence="18">Belongs to the NnrE/AIBP family.</text>
</comment>
<dbReference type="GO" id="GO:0046496">
    <property type="term" value="P:nicotinamide nucleotide metabolic process"/>
    <property type="evidence" value="ECO:0007669"/>
    <property type="project" value="UniProtKB-UniRule"/>
</dbReference>
<dbReference type="SUPFAM" id="SSF64153">
    <property type="entry name" value="YjeF N-terminal domain-like"/>
    <property type="match status" value="1"/>
</dbReference>
<keyword evidence="7 17" id="KW-0067">ATP-binding</keyword>
<dbReference type="EC" id="5.1.99.6" evidence="19"/>
<dbReference type="PIRSF" id="PIRSF017184">
    <property type="entry name" value="Nnr"/>
    <property type="match status" value="1"/>
</dbReference>
<feature type="binding site" evidence="17">
    <location>
        <position position="298"/>
    </location>
    <ligand>
        <name>(6S)-NADPHX</name>
        <dbReference type="ChEBI" id="CHEBI:64076"/>
    </ligand>
</feature>
<dbReference type="OrthoDB" id="9806925at2"/>
<feature type="binding site" evidence="17">
    <location>
        <position position="343"/>
    </location>
    <ligand>
        <name>(6S)-NADPHX</name>
        <dbReference type="ChEBI" id="CHEBI:64076"/>
    </ligand>
</feature>
<comment type="catalytic activity">
    <reaction evidence="15 17 19">
        <text>(6S)-NADHX + ADP = AMP + phosphate + NADH + H(+)</text>
        <dbReference type="Rhea" id="RHEA:32223"/>
        <dbReference type="ChEBI" id="CHEBI:15378"/>
        <dbReference type="ChEBI" id="CHEBI:43474"/>
        <dbReference type="ChEBI" id="CHEBI:57945"/>
        <dbReference type="ChEBI" id="CHEBI:64074"/>
        <dbReference type="ChEBI" id="CHEBI:456215"/>
        <dbReference type="ChEBI" id="CHEBI:456216"/>
        <dbReference type="EC" id="4.2.1.136"/>
    </reaction>
</comment>
<gene>
    <name evidence="18" type="primary">nnrE</name>
    <name evidence="17" type="synonym">nnrD</name>
    <name evidence="22" type="ORF">FC770_06375</name>
</gene>
<feature type="domain" description="YjeF N-terminal" evidence="21">
    <location>
        <begin position="10"/>
        <end position="209"/>
    </location>
</feature>
<keyword evidence="5 18" id="KW-0479">Metal-binding</keyword>
<comment type="caution">
    <text evidence="18">Lacks conserved residue(s) required for the propagation of feature annotation.</text>
</comment>
<comment type="similarity">
    <text evidence="4 19">In the C-terminal section; belongs to the NnrD/CARKD family.</text>
</comment>
<dbReference type="Pfam" id="PF01256">
    <property type="entry name" value="Carb_kinase"/>
    <property type="match status" value="1"/>
</dbReference>
<dbReference type="PROSITE" id="PS51385">
    <property type="entry name" value="YJEF_N"/>
    <property type="match status" value="1"/>
</dbReference>
<evidence type="ECO:0000256" key="16">
    <source>
        <dbReference type="ARBA" id="ARBA00049209"/>
    </source>
</evidence>
<feature type="binding site" evidence="17">
    <location>
        <position position="249"/>
    </location>
    <ligand>
        <name>(6S)-NADPHX</name>
        <dbReference type="ChEBI" id="CHEBI:64076"/>
    </ligand>
</feature>
<keyword evidence="9 18" id="KW-0630">Potassium</keyword>
<evidence type="ECO:0000256" key="4">
    <source>
        <dbReference type="ARBA" id="ARBA00009524"/>
    </source>
</evidence>
<dbReference type="PROSITE" id="PS01050">
    <property type="entry name" value="YJEF_C_2"/>
    <property type="match status" value="1"/>
</dbReference>
<feature type="binding site" evidence="17">
    <location>
        <position position="409"/>
    </location>
    <ligand>
        <name>AMP</name>
        <dbReference type="ChEBI" id="CHEBI:456215"/>
    </ligand>
</feature>
<evidence type="ECO:0000256" key="6">
    <source>
        <dbReference type="ARBA" id="ARBA00022741"/>
    </source>
</evidence>
<feature type="binding site" evidence="17">
    <location>
        <begin position="380"/>
        <end position="384"/>
    </location>
    <ligand>
        <name>AMP</name>
        <dbReference type="ChEBI" id="CHEBI:456215"/>
    </ligand>
</feature>
<dbReference type="HAMAP" id="MF_01966">
    <property type="entry name" value="NADHX_epimerase"/>
    <property type="match status" value="1"/>
</dbReference>
<evidence type="ECO:0000256" key="15">
    <source>
        <dbReference type="ARBA" id="ARBA00048238"/>
    </source>
</evidence>
<comment type="similarity">
    <text evidence="3 19">In the N-terminal section; belongs to the NnrE/AIBP family.</text>
</comment>
<dbReference type="GO" id="GO:0052855">
    <property type="term" value="F:ADP-dependent NAD(P)H-hydrate dehydratase activity"/>
    <property type="evidence" value="ECO:0007669"/>
    <property type="project" value="UniProtKB-UniRule"/>
</dbReference>
<keyword evidence="11 18" id="KW-0413">Isomerase</keyword>
<comment type="catalytic activity">
    <reaction evidence="2 18 19">
        <text>(6R)-NADPHX = (6S)-NADPHX</text>
        <dbReference type="Rhea" id="RHEA:32227"/>
        <dbReference type="ChEBI" id="CHEBI:64076"/>
        <dbReference type="ChEBI" id="CHEBI:64077"/>
        <dbReference type="EC" id="5.1.99.6"/>
    </reaction>
</comment>
<name>A0A4U2YTB9_9ACTN</name>
<keyword evidence="12 17" id="KW-0456">Lyase</keyword>
<evidence type="ECO:0000256" key="9">
    <source>
        <dbReference type="ARBA" id="ARBA00022958"/>
    </source>
</evidence>
<dbReference type="PROSITE" id="PS51383">
    <property type="entry name" value="YJEF_C_3"/>
    <property type="match status" value="1"/>
</dbReference>
<comment type="cofactor">
    <cofactor evidence="18 19">
        <name>K(+)</name>
        <dbReference type="ChEBI" id="CHEBI:29103"/>
    </cofactor>
    <text evidence="18 19">Binds 1 potassium ion per subunit.</text>
</comment>
<dbReference type="Gene3D" id="3.40.1190.20">
    <property type="match status" value="1"/>
</dbReference>
<dbReference type="SUPFAM" id="SSF53613">
    <property type="entry name" value="Ribokinase-like"/>
    <property type="match status" value="1"/>
</dbReference>
<evidence type="ECO:0000313" key="22">
    <source>
        <dbReference type="EMBL" id="TKI64738.1"/>
    </source>
</evidence>
<evidence type="ECO:0000256" key="5">
    <source>
        <dbReference type="ARBA" id="ARBA00022723"/>
    </source>
</evidence>
<evidence type="ECO:0000256" key="18">
    <source>
        <dbReference type="HAMAP-Rule" id="MF_01966"/>
    </source>
</evidence>
<dbReference type="GO" id="GO:0052856">
    <property type="term" value="F:NAD(P)HX epimerase activity"/>
    <property type="evidence" value="ECO:0007669"/>
    <property type="project" value="UniProtKB-UniRule"/>
</dbReference>
<keyword evidence="6 17" id="KW-0547">Nucleotide-binding</keyword>
<keyword evidence="8 17" id="KW-0521">NADP</keyword>
<dbReference type="Proteomes" id="UP000307808">
    <property type="component" value="Unassembled WGS sequence"/>
</dbReference>
<dbReference type="GO" id="GO:0046872">
    <property type="term" value="F:metal ion binding"/>
    <property type="evidence" value="ECO:0007669"/>
    <property type="project" value="UniProtKB-UniRule"/>
</dbReference>
<dbReference type="InterPro" id="IPR004443">
    <property type="entry name" value="YjeF_N_dom"/>
</dbReference>
<comment type="function">
    <text evidence="18">Catalyzes the epimerization of the S- and R-forms of NAD(P)HX, a damaged form of NAD(P)H that is a result of enzymatic or heat-dependent hydration. This is a prerequisite for the S-specific NAD(P)H-hydrate dehydratase to allow the repair of both epimers of NAD(P)HX.</text>
</comment>
<comment type="catalytic activity">
    <reaction evidence="1 18 19">
        <text>(6R)-NADHX = (6S)-NADHX</text>
        <dbReference type="Rhea" id="RHEA:32215"/>
        <dbReference type="ChEBI" id="CHEBI:64074"/>
        <dbReference type="ChEBI" id="CHEBI:64075"/>
        <dbReference type="EC" id="5.1.99.6"/>
    </reaction>
</comment>
<feature type="binding site" evidence="18">
    <location>
        <begin position="125"/>
        <end position="131"/>
    </location>
    <ligand>
        <name>(6S)-NADPHX</name>
        <dbReference type="ChEBI" id="CHEBI:64076"/>
    </ligand>
</feature>
<evidence type="ECO:0000256" key="14">
    <source>
        <dbReference type="ARBA" id="ARBA00025153"/>
    </source>
</evidence>
<sequence>MRRAHTVEQVRAAEQPLLDTQPSGALMARAATGLAVAVVEELRRRRGRTYGTRVVVLAGPGNNGGDALHAAARLARRGVAVRAVALGEVLHPEGLAAFLTAGGRVVGLDEAVRFGPDLVLDGIVGIGGSPGLRPDAEAALEALADVPVVAVDLPSGVDVDLGETPRSHVRAALTVTFGTHKVATLVDPAARACGRVRLVDIGLDLPAPAVEALEADDVARLLPVPSATAHKYTRGVVGVRAGSSTYPGAALLCVAGAASGIAGMVRYVGPQSVETQVRTRFPEVVGPGRVQAWAVGSGSDTDAVTMLREALADDVPVVVDADALAHLPRRGSSPRPGLVLTPHAGELAALVGEPRADVEAAPLRHAREVAQHWQAVVLLKGARTLVVHPDGRVRVNTTGTPWLATAGAGDVLTGLVASLLASGLDPFDAASVGAWLHGEAGERAAACGTVVATTIAGHLPGIIRAVTARV</sequence>
<feature type="binding site" evidence="18">
    <location>
        <position position="152"/>
    </location>
    <ligand>
        <name>(6S)-NADPHX</name>
        <dbReference type="ChEBI" id="CHEBI:64076"/>
    </ligand>
</feature>
<feature type="binding site" evidence="18">
    <location>
        <position position="63"/>
    </location>
    <ligand>
        <name>K(+)</name>
        <dbReference type="ChEBI" id="CHEBI:29103"/>
    </ligand>
</feature>
<dbReference type="AlphaFoldDB" id="A0A4U2YTB9"/>
<comment type="similarity">
    <text evidence="17">Belongs to the NnrD/CARKD family.</text>
</comment>
<evidence type="ECO:0000256" key="2">
    <source>
        <dbReference type="ARBA" id="ARBA00000909"/>
    </source>
</evidence>
<evidence type="ECO:0000256" key="10">
    <source>
        <dbReference type="ARBA" id="ARBA00023027"/>
    </source>
</evidence>
<evidence type="ECO:0000256" key="17">
    <source>
        <dbReference type="HAMAP-Rule" id="MF_01965"/>
    </source>
</evidence>
<dbReference type="InterPro" id="IPR000631">
    <property type="entry name" value="CARKD"/>
</dbReference>
<organism evidence="22 23">
    <name type="scientific">Nocardioides jishulii</name>
    <dbReference type="NCBI Taxonomy" id="2575440"/>
    <lineage>
        <taxon>Bacteria</taxon>
        <taxon>Bacillati</taxon>
        <taxon>Actinomycetota</taxon>
        <taxon>Actinomycetes</taxon>
        <taxon>Propionibacteriales</taxon>
        <taxon>Nocardioidaceae</taxon>
        <taxon>Nocardioides</taxon>
    </lineage>
</organism>
<evidence type="ECO:0000259" key="21">
    <source>
        <dbReference type="PROSITE" id="PS51385"/>
    </source>
</evidence>
<comment type="function">
    <text evidence="14 19">Bifunctional enzyme that catalyzes the epimerization of the S- and R-forms of NAD(P)HX and the dehydration of the S-form of NAD(P)HX at the expense of ADP, which is converted to AMP. This allows the repair of both epimers of NAD(P)HX, a damaged form of NAD(P)H that is a result of enzymatic or heat-dependent hydration.</text>
</comment>
<evidence type="ECO:0000256" key="19">
    <source>
        <dbReference type="PIRNR" id="PIRNR017184"/>
    </source>
</evidence>
<dbReference type="InterPro" id="IPR036652">
    <property type="entry name" value="YjeF_N_dom_sf"/>
</dbReference>
<dbReference type="HAMAP" id="MF_01965">
    <property type="entry name" value="NADHX_dehydratase"/>
    <property type="match status" value="1"/>
</dbReference>
<dbReference type="Pfam" id="PF03853">
    <property type="entry name" value="YjeF_N"/>
    <property type="match status" value="1"/>
</dbReference>
<evidence type="ECO:0000259" key="20">
    <source>
        <dbReference type="PROSITE" id="PS51383"/>
    </source>
</evidence>
<evidence type="ECO:0000256" key="13">
    <source>
        <dbReference type="ARBA" id="ARBA00023268"/>
    </source>
</evidence>
<dbReference type="InterPro" id="IPR029056">
    <property type="entry name" value="Ribokinase-like"/>
</dbReference>
<proteinExistence type="inferred from homology"/>
<dbReference type="RefSeq" id="WP_137065192.1">
    <property type="nucleotide sequence ID" value="NZ_CP040748.1"/>
</dbReference>
<evidence type="ECO:0000256" key="8">
    <source>
        <dbReference type="ARBA" id="ARBA00022857"/>
    </source>
</evidence>
<keyword evidence="23" id="KW-1185">Reference proteome</keyword>
<evidence type="ECO:0000313" key="23">
    <source>
        <dbReference type="Proteomes" id="UP000307808"/>
    </source>
</evidence>
<feature type="binding site" evidence="17">
    <location>
        <position position="410"/>
    </location>
    <ligand>
        <name>(6S)-NADPHX</name>
        <dbReference type="ChEBI" id="CHEBI:64076"/>
    </ligand>
</feature>
<keyword evidence="10 17" id="KW-0520">NAD</keyword>
<evidence type="ECO:0000256" key="7">
    <source>
        <dbReference type="ARBA" id="ARBA00022840"/>
    </source>
</evidence>